<reference evidence="1 2" key="1">
    <citation type="submission" date="2018-10" db="EMBL/GenBank/DDBJ databases">
        <title>A high-quality apple genome assembly.</title>
        <authorList>
            <person name="Hu J."/>
        </authorList>
    </citation>
    <scope>NUCLEOTIDE SEQUENCE [LARGE SCALE GENOMIC DNA]</scope>
    <source>
        <strain evidence="2">cv. HFTH1</strain>
        <tissue evidence="1">Young leaf</tissue>
    </source>
</reference>
<gene>
    <name evidence="1" type="ORF">DVH24_021187</name>
</gene>
<organism evidence="1 2">
    <name type="scientific">Malus domestica</name>
    <name type="common">Apple</name>
    <name type="synonym">Pyrus malus</name>
    <dbReference type="NCBI Taxonomy" id="3750"/>
    <lineage>
        <taxon>Eukaryota</taxon>
        <taxon>Viridiplantae</taxon>
        <taxon>Streptophyta</taxon>
        <taxon>Embryophyta</taxon>
        <taxon>Tracheophyta</taxon>
        <taxon>Spermatophyta</taxon>
        <taxon>Magnoliopsida</taxon>
        <taxon>eudicotyledons</taxon>
        <taxon>Gunneridae</taxon>
        <taxon>Pentapetalae</taxon>
        <taxon>rosids</taxon>
        <taxon>fabids</taxon>
        <taxon>Rosales</taxon>
        <taxon>Rosaceae</taxon>
        <taxon>Amygdaloideae</taxon>
        <taxon>Maleae</taxon>
        <taxon>Malus</taxon>
    </lineage>
</organism>
<name>A0A498JDP6_MALDO</name>
<dbReference type="AlphaFoldDB" id="A0A498JDP6"/>
<evidence type="ECO:0000313" key="2">
    <source>
        <dbReference type="Proteomes" id="UP000290289"/>
    </source>
</evidence>
<comment type="caution">
    <text evidence="1">The sequence shown here is derived from an EMBL/GenBank/DDBJ whole genome shotgun (WGS) entry which is preliminary data.</text>
</comment>
<dbReference type="EMBL" id="RDQH01000334">
    <property type="protein sequence ID" value="RXH92164.1"/>
    <property type="molecule type" value="Genomic_DNA"/>
</dbReference>
<protein>
    <submittedName>
        <fullName evidence="1">Uncharacterized protein</fullName>
    </submittedName>
</protein>
<proteinExistence type="predicted"/>
<keyword evidence="2" id="KW-1185">Reference proteome</keyword>
<evidence type="ECO:0000313" key="1">
    <source>
        <dbReference type="EMBL" id="RXH92164.1"/>
    </source>
</evidence>
<dbReference type="Proteomes" id="UP000290289">
    <property type="component" value="Chromosome 8"/>
</dbReference>
<sequence>MFLSVLVQVKTQIRPIWCFVLKTAQKLKPKFVQFGALCSKLPRNVLNFSFAFFESNLVF</sequence>
<accession>A0A498JDP6</accession>